<feature type="domain" description="GAF" evidence="5">
    <location>
        <begin position="198"/>
        <end position="352"/>
    </location>
</feature>
<dbReference type="Pfam" id="PF02518">
    <property type="entry name" value="HATPase_c"/>
    <property type="match status" value="1"/>
</dbReference>
<dbReference type="PANTHER" id="PTHR24421:SF56">
    <property type="entry name" value="OXYGEN SENSOR HISTIDINE KINASE RESPONSE REGULATOR DOST"/>
    <property type="match status" value="1"/>
</dbReference>
<dbReference type="GO" id="GO:0046983">
    <property type="term" value="F:protein dimerization activity"/>
    <property type="evidence" value="ECO:0007669"/>
    <property type="project" value="InterPro"/>
</dbReference>
<dbReference type="InterPro" id="IPR011712">
    <property type="entry name" value="Sig_transdc_His_kin_sub3_dim/P"/>
</dbReference>
<keyword evidence="8" id="KW-1185">Reference proteome</keyword>
<keyword evidence="3" id="KW-0902">Two-component regulatory system</keyword>
<evidence type="ECO:0000256" key="3">
    <source>
        <dbReference type="ARBA" id="ARBA00023012"/>
    </source>
</evidence>
<dbReference type="InterPro" id="IPR003018">
    <property type="entry name" value="GAF"/>
</dbReference>
<dbReference type="GO" id="GO:0000155">
    <property type="term" value="F:phosphorelay sensor kinase activity"/>
    <property type="evidence" value="ECO:0007669"/>
    <property type="project" value="InterPro"/>
</dbReference>
<dbReference type="InterPro" id="IPR029016">
    <property type="entry name" value="GAF-like_dom_sf"/>
</dbReference>
<name>A0A239HZZ6_9ACTN</name>
<dbReference type="Gene3D" id="3.30.565.10">
    <property type="entry name" value="Histidine kinase-like ATPase, C-terminal domain"/>
    <property type="match status" value="1"/>
</dbReference>
<dbReference type="Pfam" id="PF01590">
    <property type="entry name" value="GAF"/>
    <property type="match status" value="1"/>
</dbReference>
<dbReference type="Proteomes" id="UP000198373">
    <property type="component" value="Unassembled WGS sequence"/>
</dbReference>
<evidence type="ECO:0000256" key="2">
    <source>
        <dbReference type="ARBA" id="ARBA00022777"/>
    </source>
</evidence>
<feature type="domain" description="GAF" evidence="5">
    <location>
        <begin position="29"/>
        <end position="177"/>
    </location>
</feature>
<sequence length="553" mass="58772">MTPPAAGSLGLPSTEFLVPGVRPAEHSEQVDATLRHTLRLAVEHTRADYGAIGVLDGTGTRLERLLVVGVDATDRERIGRLPQGHGVLGLLLQRPEPVRLADLSTHPEAVGFPSGHPPMHAFLGVPIRVRDAVFGHVYLTGDLARGPFSAADQAAAEALAAAAGLALANAELVEQAEHRRAWAQAGSDIATALLSGADPDSVLRSIGERVAELASADVAGVLVPAPDDDEVLTVVVAIGPDKEEVEGFEGVRLPLVDSQLGTAHRSGLPWLIADASTAAHGGRRAPVLGELARHFGPTLVIPLGGRPALGTVVALRLRDRELFAPDTLELAAAFAAQASVALELARSQQRERRLQVQSDRDRIARDLHDHVVQRIFATGLALDRVSRSLADTQPETAAALAERVDELDGTIARIRSSIFELHEADDASPDAVRTRIVDVVRSITGGQGLRPDVRLRGDDDLPPRLLPDVVAVVRELVTNVVRHAQATRVTVTVTVDRDVRVVVTDDGIGLPAVAVRSGLTNLADRAERHGGRMSTSTGPRGTQIRWSVPLPRR</sequence>
<proteinExistence type="predicted"/>
<organism evidence="7 8">
    <name type="scientific">Geodermatophilus pulveris</name>
    <dbReference type="NCBI Taxonomy" id="1564159"/>
    <lineage>
        <taxon>Bacteria</taxon>
        <taxon>Bacillati</taxon>
        <taxon>Actinomycetota</taxon>
        <taxon>Actinomycetes</taxon>
        <taxon>Geodermatophilales</taxon>
        <taxon>Geodermatophilaceae</taxon>
        <taxon>Geodermatophilus</taxon>
    </lineage>
</organism>
<dbReference type="GO" id="GO:0016020">
    <property type="term" value="C:membrane"/>
    <property type="evidence" value="ECO:0007669"/>
    <property type="project" value="InterPro"/>
</dbReference>
<dbReference type="SUPFAM" id="SSF55781">
    <property type="entry name" value="GAF domain-like"/>
    <property type="match status" value="2"/>
</dbReference>
<dbReference type="Gene3D" id="1.20.5.1930">
    <property type="match status" value="1"/>
</dbReference>
<dbReference type="InterPro" id="IPR003594">
    <property type="entry name" value="HATPase_dom"/>
</dbReference>
<evidence type="ECO:0000313" key="7">
    <source>
        <dbReference type="EMBL" id="SNS86799.1"/>
    </source>
</evidence>
<dbReference type="Pfam" id="PF07730">
    <property type="entry name" value="HisKA_3"/>
    <property type="match status" value="1"/>
</dbReference>
<dbReference type="InterPro" id="IPR036890">
    <property type="entry name" value="HATPase_C_sf"/>
</dbReference>
<keyword evidence="2 7" id="KW-0418">Kinase</keyword>
<evidence type="ECO:0000313" key="8">
    <source>
        <dbReference type="Proteomes" id="UP000198373"/>
    </source>
</evidence>
<dbReference type="EMBL" id="FZOO01000009">
    <property type="protein sequence ID" value="SNS86799.1"/>
    <property type="molecule type" value="Genomic_DNA"/>
</dbReference>
<keyword evidence="1" id="KW-0808">Transferase</keyword>
<evidence type="ECO:0000259" key="6">
    <source>
        <dbReference type="SMART" id="SM00387"/>
    </source>
</evidence>
<evidence type="ECO:0000256" key="1">
    <source>
        <dbReference type="ARBA" id="ARBA00022679"/>
    </source>
</evidence>
<dbReference type="PANTHER" id="PTHR24421">
    <property type="entry name" value="NITRATE/NITRITE SENSOR PROTEIN NARX-RELATED"/>
    <property type="match status" value="1"/>
</dbReference>
<dbReference type="SUPFAM" id="SSF55874">
    <property type="entry name" value="ATPase domain of HSP90 chaperone/DNA topoisomerase II/histidine kinase"/>
    <property type="match status" value="1"/>
</dbReference>
<evidence type="ECO:0000256" key="4">
    <source>
        <dbReference type="SAM" id="MobiDB-lite"/>
    </source>
</evidence>
<feature type="domain" description="Histidine kinase/HSP90-like ATPase" evidence="6">
    <location>
        <begin position="464"/>
        <end position="552"/>
    </location>
</feature>
<dbReference type="RefSeq" id="WP_245821311.1">
    <property type="nucleotide sequence ID" value="NZ_FZOO01000009.1"/>
</dbReference>
<evidence type="ECO:0000259" key="5">
    <source>
        <dbReference type="SMART" id="SM00065"/>
    </source>
</evidence>
<gene>
    <name evidence="7" type="ORF">SAMN06893096_109131</name>
</gene>
<accession>A0A239HZZ6</accession>
<feature type="region of interest" description="Disordered" evidence="4">
    <location>
        <begin position="528"/>
        <end position="553"/>
    </location>
</feature>
<dbReference type="AlphaFoldDB" id="A0A239HZZ6"/>
<reference evidence="8" key="1">
    <citation type="submission" date="2017-06" db="EMBL/GenBank/DDBJ databases">
        <authorList>
            <person name="Varghese N."/>
            <person name="Submissions S."/>
        </authorList>
    </citation>
    <scope>NUCLEOTIDE SEQUENCE [LARGE SCALE GENOMIC DNA]</scope>
    <source>
        <strain evidence="8">DSM 46839</strain>
    </source>
</reference>
<dbReference type="Pfam" id="PF13185">
    <property type="entry name" value="GAF_2"/>
    <property type="match status" value="1"/>
</dbReference>
<dbReference type="Gene3D" id="3.30.450.40">
    <property type="match status" value="2"/>
</dbReference>
<dbReference type="SMART" id="SM00065">
    <property type="entry name" value="GAF"/>
    <property type="match status" value="2"/>
</dbReference>
<protein>
    <submittedName>
        <fullName evidence="7">Two-component system, NarL family, sensor histidine kinase DevS</fullName>
    </submittedName>
</protein>
<dbReference type="InterPro" id="IPR050482">
    <property type="entry name" value="Sensor_HK_TwoCompSys"/>
</dbReference>
<dbReference type="SMART" id="SM00387">
    <property type="entry name" value="HATPase_c"/>
    <property type="match status" value="1"/>
</dbReference>